<sequence length="257" mass="28508">MLEHAQHPALGIGFDFFVTDVAVQLRLVEFLYAGLADGLGATVFHRVQDFGFFLVDTADVADRMGEVRAHRVVTNELRLDVDPWQTELVHRQYRDLFFAEFVEQRDGDERMAGLFHGLVEQGAVFGGQMQEVDHLVQLFLDIGGAFASDGQVEAGAVVGQDHAVAIIDQPSGGGDRQYVHAVVFGDRRVVVELDYLQDVQAHDQGAGNRGNEQGAGHQSFVDQARLLFVVLDRYRFGHVCSILQTADKNKTPTCVRR</sequence>
<dbReference type="AlphaFoldDB" id="A0A5E7G2L6"/>
<gene>
    <name evidence="1" type="ORF">PS710_06638</name>
</gene>
<accession>A0A5E7G2L6</accession>
<protein>
    <submittedName>
        <fullName evidence="1">Uncharacterized protein</fullName>
    </submittedName>
</protein>
<reference evidence="1 2" key="1">
    <citation type="submission" date="2019-09" db="EMBL/GenBank/DDBJ databases">
        <authorList>
            <person name="Chandra G."/>
            <person name="Truman W A."/>
        </authorList>
    </citation>
    <scope>NUCLEOTIDE SEQUENCE [LARGE SCALE GENOMIC DNA]</scope>
    <source>
        <strain evidence="1">PS710</strain>
    </source>
</reference>
<proteinExistence type="predicted"/>
<dbReference type="EMBL" id="CABVHW010000106">
    <property type="protein sequence ID" value="VVO45384.1"/>
    <property type="molecule type" value="Genomic_DNA"/>
</dbReference>
<evidence type="ECO:0000313" key="1">
    <source>
        <dbReference type="EMBL" id="VVO45384.1"/>
    </source>
</evidence>
<name>A0A5E7G2L6_PSEFL</name>
<organism evidence="1 2">
    <name type="scientific">Pseudomonas fluorescens</name>
    <dbReference type="NCBI Taxonomy" id="294"/>
    <lineage>
        <taxon>Bacteria</taxon>
        <taxon>Pseudomonadati</taxon>
        <taxon>Pseudomonadota</taxon>
        <taxon>Gammaproteobacteria</taxon>
        <taxon>Pseudomonadales</taxon>
        <taxon>Pseudomonadaceae</taxon>
        <taxon>Pseudomonas</taxon>
    </lineage>
</organism>
<evidence type="ECO:0000313" key="2">
    <source>
        <dbReference type="Proteomes" id="UP000381093"/>
    </source>
</evidence>
<dbReference type="Proteomes" id="UP000381093">
    <property type="component" value="Unassembled WGS sequence"/>
</dbReference>